<proteinExistence type="predicted"/>
<name>A0A0A8ZAI4_ARUDO</name>
<accession>A0A0A8ZAI4</accession>
<sequence>MLEPTIEPEKIVPSITNTPYILNNCPSNK</sequence>
<protein>
    <submittedName>
        <fullName evidence="1">Uncharacterized protein</fullName>
    </submittedName>
</protein>
<organism evidence="1">
    <name type="scientific">Arundo donax</name>
    <name type="common">Giant reed</name>
    <name type="synonym">Donax arundinaceus</name>
    <dbReference type="NCBI Taxonomy" id="35708"/>
    <lineage>
        <taxon>Eukaryota</taxon>
        <taxon>Viridiplantae</taxon>
        <taxon>Streptophyta</taxon>
        <taxon>Embryophyta</taxon>
        <taxon>Tracheophyta</taxon>
        <taxon>Spermatophyta</taxon>
        <taxon>Magnoliopsida</taxon>
        <taxon>Liliopsida</taxon>
        <taxon>Poales</taxon>
        <taxon>Poaceae</taxon>
        <taxon>PACMAD clade</taxon>
        <taxon>Arundinoideae</taxon>
        <taxon>Arundineae</taxon>
        <taxon>Arundo</taxon>
    </lineage>
</organism>
<dbReference type="EMBL" id="GBRH01261471">
    <property type="protein sequence ID" value="JAD36424.1"/>
    <property type="molecule type" value="Transcribed_RNA"/>
</dbReference>
<reference evidence="1" key="2">
    <citation type="journal article" date="2015" name="Data Brief">
        <title>Shoot transcriptome of the giant reed, Arundo donax.</title>
        <authorList>
            <person name="Barrero R.A."/>
            <person name="Guerrero F.D."/>
            <person name="Moolhuijzen P."/>
            <person name="Goolsby J.A."/>
            <person name="Tidwell J."/>
            <person name="Bellgard S.E."/>
            <person name="Bellgard M.I."/>
        </authorList>
    </citation>
    <scope>NUCLEOTIDE SEQUENCE</scope>
    <source>
        <tissue evidence="1">Shoot tissue taken approximately 20 cm above the soil surface</tissue>
    </source>
</reference>
<evidence type="ECO:0000313" key="1">
    <source>
        <dbReference type="EMBL" id="JAD36424.1"/>
    </source>
</evidence>
<dbReference type="AlphaFoldDB" id="A0A0A8ZAI4"/>
<reference evidence="1" key="1">
    <citation type="submission" date="2014-09" db="EMBL/GenBank/DDBJ databases">
        <authorList>
            <person name="Magalhaes I.L.F."/>
            <person name="Oliveira U."/>
            <person name="Santos F.R."/>
            <person name="Vidigal T.H.D.A."/>
            <person name="Brescovit A.D."/>
            <person name="Santos A.J."/>
        </authorList>
    </citation>
    <scope>NUCLEOTIDE SEQUENCE</scope>
    <source>
        <tissue evidence="1">Shoot tissue taken approximately 20 cm above the soil surface</tissue>
    </source>
</reference>